<keyword evidence="1" id="KW-0812">Transmembrane</keyword>
<keyword evidence="1" id="KW-1133">Transmembrane helix</keyword>
<reference evidence="2 3" key="1">
    <citation type="submission" date="2022-08" db="EMBL/GenBank/DDBJ databases">
        <title>Bacterial and archaeal communities from various locations to study Microbial Dark Matter (Phase II).</title>
        <authorList>
            <person name="Stepanauskas R."/>
        </authorList>
    </citation>
    <scope>NUCLEOTIDE SEQUENCE [LARGE SCALE GENOMIC DNA]</scope>
    <source>
        <strain evidence="2 3">PD1</strain>
    </source>
</reference>
<evidence type="ECO:0000313" key="2">
    <source>
        <dbReference type="EMBL" id="MCS3919915.1"/>
    </source>
</evidence>
<comment type="caution">
    <text evidence="2">The sequence shown here is derived from an EMBL/GenBank/DDBJ whole genome shotgun (WGS) entry which is preliminary data.</text>
</comment>
<evidence type="ECO:0000256" key="1">
    <source>
        <dbReference type="SAM" id="Phobius"/>
    </source>
</evidence>
<feature type="transmembrane region" description="Helical" evidence="1">
    <location>
        <begin position="175"/>
        <end position="195"/>
    </location>
</feature>
<dbReference type="RefSeq" id="WP_259096864.1">
    <property type="nucleotide sequence ID" value="NZ_CP130454.1"/>
</dbReference>
<proteinExistence type="predicted"/>
<dbReference type="EMBL" id="JANUCP010000004">
    <property type="protein sequence ID" value="MCS3919915.1"/>
    <property type="molecule type" value="Genomic_DNA"/>
</dbReference>
<dbReference type="Proteomes" id="UP001204798">
    <property type="component" value="Unassembled WGS sequence"/>
</dbReference>
<sequence length="241" mass="26644">MARPATDWKKAATDFASTYLLPVLGIFVMVIVGLGLLGIAGFLLRHVAIPIAIVLVLLALVALLTVEMVWRLSTFNALLGLIFTYPAVVALMREPLQAIFGIVVGALATLTLHLYGDTLKAAEQQKKVVNDPTGQTHQVVILSKNAPDAPMLAVMVGSLIFTLLCWGFREHGTWNLFLGLFASLALGRAISWISVEADTKVLYFWQPFAFLREVSGFSQFFRWWRQVRHLLGIGVAHWAQE</sequence>
<feature type="transmembrane region" description="Helical" evidence="1">
    <location>
        <begin position="98"/>
        <end position="116"/>
    </location>
</feature>
<gene>
    <name evidence="2" type="ORF">M2350_002332</name>
</gene>
<feature type="transmembrane region" description="Helical" evidence="1">
    <location>
        <begin position="20"/>
        <end position="40"/>
    </location>
</feature>
<feature type="transmembrane region" description="Helical" evidence="1">
    <location>
        <begin position="47"/>
        <end position="66"/>
    </location>
</feature>
<feature type="transmembrane region" description="Helical" evidence="1">
    <location>
        <begin position="72"/>
        <end position="91"/>
    </location>
</feature>
<name>A0ABT2ESN8_9BACT</name>
<accession>A0ABT2ESN8</accession>
<protein>
    <submittedName>
        <fullName evidence="2">Uncharacterized protein</fullName>
    </submittedName>
</protein>
<organism evidence="2 3">
    <name type="scientific">Candidatus Fervidibacter sacchari</name>
    <dbReference type="NCBI Taxonomy" id="1448929"/>
    <lineage>
        <taxon>Bacteria</taxon>
        <taxon>Candidatus Fervidibacterota</taxon>
        <taxon>Candidatus Fervidibacter</taxon>
    </lineage>
</organism>
<feature type="transmembrane region" description="Helical" evidence="1">
    <location>
        <begin position="149"/>
        <end position="168"/>
    </location>
</feature>
<keyword evidence="3" id="KW-1185">Reference proteome</keyword>
<keyword evidence="1" id="KW-0472">Membrane</keyword>
<evidence type="ECO:0000313" key="3">
    <source>
        <dbReference type="Proteomes" id="UP001204798"/>
    </source>
</evidence>